<name>A0AAU7JGW3_9HYPH</name>
<dbReference type="EMBL" id="CP157484">
    <property type="protein sequence ID" value="XBO39498.1"/>
    <property type="molecule type" value="Genomic_DNA"/>
</dbReference>
<feature type="domain" description="Phosphatidic acid phosphatase type 2/haloperoxidase" evidence="1">
    <location>
        <begin position="133"/>
        <end position="252"/>
    </location>
</feature>
<dbReference type="InterPro" id="IPR000326">
    <property type="entry name" value="PAP2/HPO"/>
</dbReference>
<evidence type="ECO:0000313" key="2">
    <source>
        <dbReference type="EMBL" id="XBO39498.1"/>
    </source>
</evidence>
<reference evidence="2" key="1">
    <citation type="submission" date="2024-05" db="EMBL/GenBank/DDBJ databases">
        <authorList>
            <person name="Kim S."/>
            <person name="Heo J."/>
            <person name="Choi H."/>
            <person name="Choi Y."/>
            <person name="Kwon S.-W."/>
            <person name="Kim Y."/>
        </authorList>
    </citation>
    <scope>NUCLEOTIDE SEQUENCE</scope>
    <source>
        <strain evidence="2">KACC 23698</strain>
    </source>
</reference>
<dbReference type="AlphaFoldDB" id="A0AAU7JGW3"/>
<evidence type="ECO:0000259" key="1">
    <source>
        <dbReference type="SMART" id="SM00014"/>
    </source>
</evidence>
<dbReference type="Pfam" id="PF01569">
    <property type="entry name" value="PAP2"/>
    <property type="match status" value="1"/>
</dbReference>
<dbReference type="SUPFAM" id="SSF48317">
    <property type="entry name" value="Acid phosphatase/Vanadium-dependent haloperoxidase"/>
    <property type="match status" value="1"/>
</dbReference>
<dbReference type="SMART" id="SM00014">
    <property type="entry name" value="acidPPc"/>
    <property type="match status" value="1"/>
</dbReference>
<dbReference type="InterPro" id="IPR036938">
    <property type="entry name" value="PAP2/HPO_sf"/>
</dbReference>
<organism evidence="2">
    <name type="scientific">Alsobacter sp. KACC 23698</name>
    <dbReference type="NCBI Taxonomy" id="3149229"/>
    <lineage>
        <taxon>Bacteria</taxon>
        <taxon>Pseudomonadati</taxon>
        <taxon>Pseudomonadota</taxon>
        <taxon>Alphaproteobacteria</taxon>
        <taxon>Hyphomicrobiales</taxon>
        <taxon>Alsobacteraceae</taxon>
        <taxon>Alsobacter</taxon>
    </lineage>
</organism>
<dbReference type="Gene3D" id="1.20.144.10">
    <property type="entry name" value="Phosphatidic acid phosphatase type 2/haloperoxidase"/>
    <property type="match status" value="1"/>
</dbReference>
<proteinExistence type="predicted"/>
<accession>A0AAU7JGW3</accession>
<protein>
    <submittedName>
        <fullName evidence="2">Phosphatase PAP2 family protein</fullName>
    </submittedName>
</protein>
<dbReference type="RefSeq" id="WP_406856343.1">
    <property type="nucleotide sequence ID" value="NZ_CP157484.1"/>
</dbReference>
<gene>
    <name evidence="2" type="ORF">ABEG18_01545</name>
</gene>
<sequence length="324" mass="35510">MGAWQAGATPPPALAVEDPKNLHHWSPWVRAAVFDAEVMSRLGFGTEGASKHVMRVWHLEIQPQAGSPPTATYQPLVSLKRPTEAIFLKQLNLVNDHADLRPDRASEILEQMSNPGAFFSSIVFLHPDRNPYTMELIATALRLANVVEMRVKHALACRRPVELSPKIQPMVLTPAHGSLPSGHATEAFASAAVLWTLLRTAHPTHYGKEVFGQMLMRTAARIAINRTVAGVHFPVDSVAGAMLGLTLGHYFARRCAALNGYEAWSFDGSAYPAKADFNWHTLFDTTLPQQIAAAPYVVSAGAQPLASSSPALEWLWTRALKEWS</sequence>